<gene>
    <name evidence="4" type="ORF">M1L60_11530</name>
</gene>
<name>A0ABT1DK56_9ACTN</name>
<evidence type="ECO:0000313" key="4">
    <source>
        <dbReference type="EMBL" id="MCO8271224.1"/>
    </source>
</evidence>
<keyword evidence="2" id="KW-0812">Transmembrane</keyword>
<dbReference type="Pfam" id="PF01569">
    <property type="entry name" value="PAP2"/>
    <property type="match status" value="1"/>
</dbReference>
<accession>A0ABT1DK56</accession>
<evidence type="ECO:0000313" key="5">
    <source>
        <dbReference type="Proteomes" id="UP001523369"/>
    </source>
</evidence>
<evidence type="ECO:0000259" key="3">
    <source>
        <dbReference type="SMART" id="SM00014"/>
    </source>
</evidence>
<sequence>MTVLASPQPATAAPPRASRHLLTPMGVAVLATLAVVALYQLAVRTTLGQQIDTIVMRGADVHHAQVTEVLERTLNNTSLASLVLVCLFAAVFGVVRRRLDLAVGAALLVIGANLTTQLLKTQLPRPDLDGSAMSNSFPSGHTTAAASVAFAVVLVLPQALRGMVALVGFAYVTIIAVATVWAEWHRPSDTVAALLVTLAWGAFAVFVIRLLKPMETRPASRVVKLPLLAVGAVTAAAGAFGLASVALSERAMPDLVSGRFAFLAGSAAITAVAAGAFLLWARLAAAFPVTAPAPRTKTKAAPRTKAKPAPRPEPKPAPRSGSKPAPASVKKNSGAPASAGRRVKGGTK</sequence>
<feature type="compositionally biased region" description="Basic residues" evidence="1">
    <location>
        <begin position="296"/>
        <end position="308"/>
    </location>
</feature>
<protein>
    <submittedName>
        <fullName evidence="4">Phosphatase PAP2 family protein</fullName>
    </submittedName>
</protein>
<keyword evidence="5" id="KW-1185">Reference proteome</keyword>
<dbReference type="RefSeq" id="WP_253237352.1">
    <property type="nucleotide sequence ID" value="NZ_JAMYJR010000010.1"/>
</dbReference>
<feature type="transmembrane region" description="Helical" evidence="2">
    <location>
        <begin position="139"/>
        <end position="156"/>
    </location>
</feature>
<feature type="transmembrane region" description="Helical" evidence="2">
    <location>
        <begin position="223"/>
        <end position="248"/>
    </location>
</feature>
<reference evidence="4 5" key="1">
    <citation type="submission" date="2022-06" db="EMBL/GenBank/DDBJ databases">
        <title>New Species of the Genus Actinoplanes, ActinopZanes ferrugineus.</title>
        <authorList>
            <person name="Ding P."/>
        </authorList>
    </citation>
    <scope>NUCLEOTIDE SEQUENCE [LARGE SCALE GENOMIC DNA]</scope>
    <source>
        <strain evidence="4 5">TRM88003</strain>
    </source>
</reference>
<dbReference type="InterPro" id="IPR000326">
    <property type="entry name" value="PAP2/HPO"/>
</dbReference>
<feature type="transmembrane region" description="Helical" evidence="2">
    <location>
        <begin position="260"/>
        <end position="281"/>
    </location>
</feature>
<keyword evidence="2" id="KW-0472">Membrane</keyword>
<comment type="caution">
    <text evidence="4">The sequence shown here is derived from an EMBL/GenBank/DDBJ whole genome shotgun (WGS) entry which is preliminary data.</text>
</comment>
<evidence type="ECO:0000256" key="2">
    <source>
        <dbReference type="SAM" id="Phobius"/>
    </source>
</evidence>
<dbReference type="Gene3D" id="1.20.144.10">
    <property type="entry name" value="Phosphatidic acid phosphatase type 2/haloperoxidase"/>
    <property type="match status" value="1"/>
</dbReference>
<dbReference type="EMBL" id="JAMYJR010000010">
    <property type="protein sequence ID" value="MCO8271224.1"/>
    <property type="molecule type" value="Genomic_DNA"/>
</dbReference>
<evidence type="ECO:0000256" key="1">
    <source>
        <dbReference type="SAM" id="MobiDB-lite"/>
    </source>
</evidence>
<keyword evidence="2" id="KW-1133">Transmembrane helix</keyword>
<organism evidence="4 5">
    <name type="scientific">Paractinoplanes aksuensis</name>
    <dbReference type="NCBI Taxonomy" id="2939490"/>
    <lineage>
        <taxon>Bacteria</taxon>
        <taxon>Bacillati</taxon>
        <taxon>Actinomycetota</taxon>
        <taxon>Actinomycetes</taxon>
        <taxon>Micromonosporales</taxon>
        <taxon>Micromonosporaceae</taxon>
        <taxon>Paractinoplanes</taxon>
    </lineage>
</organism>
<feature type="transmembrane region" description="Helical" evidence="2">
    <location>
        <begin position="163"/>
        <end position="184"/>
    </location>
</feature>
<feature type="transmembrane region" description="Helical" evidence="2">
    <location>
        <begin position="190"/>
        <end position="211"/>
    </location>
</feature>
<dbReference type="SMART" id="SM00014">
    <property type="entry name" value="acidPPc"/>
    <property type="match status" value="1"/>
</dbReference>
<feature type="transmembrane region" description="Helical" evidence="2">
    <location>
        <begin position="78"/>
        <end position="95"/>
    </location>
</feature>
<proteinExistence type="predicted"/>
<feature type="transmembrane region" description="Helical" evidence="2">
    <location>
        <begin position="21"/>
        <end position="42"/>
    </location>
</feature>
<feature type="transmembrane region" description="Helical" evidence="2">
    <location>
        <begin position="102"/>
        <end position="119"/>
    </location>
</feature>
<feature type="domain" description="Phosphatidic acid phosphatase type 2/haloperoxidase" evidence="3">
    <location>
        <begin position="102"/>
        <end position="205"/>
    </location>
</feature>
<dbReference type="Proteomes" id="UP001523369">
    <property type="component" value="Unassembled WGS sequence"/>
</dbReference>
<dbReference type="SUPFAM" id="SSF48317">
    <property type="entry name" value="Acid phosphatase/Vanadium-dependent haloperoxidase"/>
    <property type="match status" value="1"/>
</dbReference>
<dbReference type="InterPro" id="IPR036938">
    <property type="entry name" value="PAP2/HPO_sf"/>
</dbReference>
<feature type="region of interest" description="Disordered" evidence="1">
    <location>
        <begin position="294"/>
        <end position="348"/>
    </location>
</feature>